<dbReference type="Pfam" id="PF13302">
    <property type="entry name" value="Acetyltransf_3"/>
    <property type="match status" value="1"/>
</dbReference>
<keyword evidence="3" id="KW-1185">Reference proteome</keyword>
<dbReference type="InterPro" id="IPR051531">
    <property type="entry name" value="N-acetyltransferase"/>
</dbReference>
<protein>
    <submittedName>
        <fullName evidence="2">GNAT family N-acetyltransferase</fullName>
    </submittedName>
</protein>
<dbReference type="EMBL" id="CP094533">
    <property type="protein sequence ID" value="UOE26944.1"/>
    <property type="molecule type" value="Genomic_DNA"/>
</dbReference>
<evidence type="ECO:0000313" key="2">
    <source>
        <dbReference type="EMBL" id="UOE26944.1"/>
    </source>
</evidence>
<dbReference type="InterPro" id="IPR016181">
    <property type="entry name" value="Acyl_CoA_acyltransferase"/>
</dbReference>
<accession>A0ABY4AVT5</accession>
<dbReference type="Gene3D" id="3.40.630.30">
    <property type="match status" value="1"/>
</dbReference>
<evidence type="ECO:0000313" key="3">
    <source>
        <dbReference type="Proteomes" id="UP000831304"/>
    </source>
</evidence>
<dbReference type="PANTHER" id="PTHR43792">
    <property type="entry name" value="GNAT FAMILY, PUTATIVE (AFU_ORTHOLOGUE AFUA_3G00765)-RELATED-RELATED"/>
    <property type="match status" value="1"/>
</dbReference>
<sequence length="184" mass="20159">MPQRTERLLLDPTTADDLAALHEIYGDARTWTHLPSGRHRDLGRTAEVLERWLDDWRSEGFGAWTIREATAPELVIGHGGCAVRGRDAGAYWNLGYRFRPEAQGRGLATELSRAAVEAAGLRRSELPIVAYLLEHNTASARVAEKVGLTLRHRAPDAGNPDASAIRLVYADRELSAAQLAATLA</sequence>
<organism evidence="2 3">
    <name type="scientific">Agromyces soli</name>
    <dbReference type="NCBI Taxonomy" id="659012"/>
    <lineage>
        <taxon>Bacteria</taxon>
        <taxon>Bacillati</taxon>
        <taxon>Actinomycetota</taxon>
        <taxon>Actinomycetes</taxon>
        <taxon>Micrococcales</taxon>
        <taxon>Microbacteriaceae</taxon>
        <taxon>Agromyces</taxon>
    </lineage>
</organism>
<dbReference type="PANTHER" id="PTHR43792:SF1">
    <property type="entry name" value="N-ACETYLTRANSFERASE DOMAIN-CONTAINING PROTEIN"/>
    <property type="match status" value="1"/>
</dbReference>
<proteinExistence type="predicted"/>
<name>A0ABY4AVT5_9MICO</name>
<dbReference type="Proteomes" id="UP000831304">
    <property type="component" value="Chromosome"/>
</dbReference>
<reference evidence="2 3" key="1">
    <citation type="submission" date="2022-03" db="EMBL/GenBank/DDBJ databases">
        <title>Agromyces sp. isolated from the gut of P. brevitarsis seulensis larvae.</title>
        <authorList>
            <person name="Won M."/>
            <person name="Kwon S.-W."/>
        </authorList>
    </citation>
    <scope>NUCLEOTIDE SEQUENCE [LARGE SCALE GENOMIC DNA]</scope>
    <source>
        <strain evidence="2 3">KACC 16215</strain>
    </source>
</reference>
<evidence type="ECO:0000259" key="1">
    <source>
        <dbReference type="PROSITE" id="PS51186"/>
    </source>
</evidence>
<feature type="domain" description="N-acetyltransferase" evidence="1">
    <location>
        <begin position="8"/>
        <end position="172"/>
    </location>
</feature>
<dbReference type="RefSeq" id="WP_243569787.1">
    <property type="nucleotide sequence ID" value="NZ_BAAARD010000011.1"/>
</dbReference>
<dbReference type="InterPro" id="IPR000182">
    <property type="entry name" value="GNAT_dom"/>
</dbReference>
<gene>
    <name evidence="2" type="ORF">MTP13_03925</name>
</gene>
<dbReference type="PROSITE" id="PS51186">
    <property type="entry name" value="GNAT"/>
    <property type="match status" value="1"/>
</dbReference>
<dbReference type="SUPFAM" id="SSF55729">
    <property type="entry name" value="Acyl-CoA N-acyltransferases (Nat)"/>
    <property type="match status" value="1"/>
</dbReference>